<evidence type="ECO:0000313" key="2">
    <source>
        <dbReference type="EMBL" id="QDC40461.1"/>
    </source>
</evidence>
<evidence type="ECO:0000259" key="1">
    <source>
        <dbReference type="Pfam" id="PF12697"/>
    </source>
</evidence>
<evidence type="ECO:0000313" key="3">
    <source>
        <dbReference type="Proteomes" id="UP000311469"/>
    </source>
</evidence>
<dbReference type="Proteomes" id="UP000311469">
    <property type="component" value="Plasmid pSF3"/>
</dbReference>
<name>A0A5B8CP84_SPHSA</name>
<keyword evidence="2" id="KW-0378">Hydrolase</keyword>
<dbReference type="InterPro" id="IPR029058">
    <property type="entry name" value="AB_hydrolase_fold"/>
</dbReference>
<reference evidence="2 3" key="1">
    <citation type="submission" date="2019-06" db="EMBL/GenBank/DDBJ databases">
        <title>Genome organization and adaptive potential of archetypical organophosphate degarding Sphingobium fuliginis ATCC 27551.</title>
        <authorList>
            <person name="Sarwar A."/>
            <person name="Parthasarathy S."/>
            <person name="Singh C."/>
            <person name="Siddavattam D."/>
        </authorList>
    </citation>
    <scope>NUCLEOTIDE SEQUENCE [LARGE SCALE GENOMIC DNA]</scope>
    <source>
        <strain evidence="2 3">ATCC 27551</strain>
        <plasmid evidence="3">psf3</plasmid>
    </source>
</reference>
<protein>
    <submittedName>
        <fullName evidence="2">Alpha/beta fold hydrolase</fullName>
    </submittedName>
</protein>
<dbReference type="AlphaFoldDB" id="A0A5B8CP84"/>
<dbReference type="KEGG" id="sufl:FIL70_25405"/>
<organism evidence="2 3">
    <name type="scientific">Sphingobium fuliginis ATCC 27551</name>
    <dbReference type="NCBI Taxonomy" id="1208342"/>
    <lineage>
        <taxon>Bacteria</taxon>
        <taxon>Pseudomonadati</taxon>
        <taxon>Pseudomonadota</taxon>
        <taxon>Alphaproteobacteria</taxon>
        <taxon>Sphingomonadales</taxon>
        <taxon>Sphingomonadaceae</taxon>
        <taxon>Sphingobium</taxon>
    </lineage>
</organism>
<dbReference type="InterPro" id="IPR050266">
    <property type="entry name" value="AB_hydrolase_sf"/>
</dbReference>
<dbReference type="RefSeq" id="WP_049881452.1">
    <property type="nucleotide sequence ID" value="NC_019376.1"/>
</dbReference>
<feature type="domain" description="AB hydrolase-1" evidence="1">
    <location>
        <begin position="5"/>
        <end position="224"/>
    </location>
</feature>
<dbReference type="InterPro" id="IPR000073">
    <property type="entry name" value="AB_hydrolase_1"/>
</dbReference>
<dbReference type="EMBL" id="CP041020">
    <property type="protein sequence ID" value="QDC40461.1"/>
    <property type="molecule type" value="Genomic_DNA"/>
</dbReference>
<dbReference type="Gene3D" id="3.40.50.1820">
    <property type="entry name" value="alpha/beta hydrolase"/>
    <property type="match status" value="1"/>
</dbReference>
<gene>
    <name evidence="2" type="ORF">FIL70_25405</name>
</gene>
<dbReference type="Pfam" id="PF12697">
    <property type="entry name" value="Abhydrolase_6"/>
    <property type="match status" value="1"/>
</dbReference>
<geneLocation type="plasmid" evidence="3">
    <name>psf3</name>
</geneLocation>
<keyword evidence="2" id="KW-0614">Plasmid</keyword>
<proteinExistence type="predicted"/>
<dbReference type="PANTHER" id="PTHR43798:SF29">
    <property type="entry name" value="AB HYDROLASE-1 DOMAIN-CONTAINING PROTEIN"/>
    <property type="match status" value="1"/>
</dbReference>
<dbReference type="PANTHER" id="PTHR43798">
    <property type="entry name" value="MONOACYLGLYCEROL LIPASE"/>
    <property type="match status" value="1"/>
</dbReference>
<accession>A0A5B8CP84</accession>
<sequence length="241" mass="26057">MAETLVLIPGLLCDAIIWKHQVAALGERYDILIPDLTRFASIEAMAASVLNKTSAQLSVAGHSMGARVAMEMARMAPERVERLALLDTGIHPMRAGEPEKRAHLVELGQREGMRAAADAWLPPMVAPGALDADPSLRSDLYAMVERMNPAIHQAQITALLTRPDARQVLPLLRCPVLVGVGELDAWSPPAQHLDIVDVVPQATYVVFAGSGHMAPLEAPEAVSQALSEWMLTPLSKEHAHE</sequence>
<dbReference type="SUPFAM" id="SSF53474">
    <property type="entry name" value="alpha/beta-Hydrolases"/>
    <property type="match status" value="1"/>
</dbReference>
<dbReference type="GO" id="GO:0016787">
    <property type="term" value="F:hydrolase activity"/>
    <property type="evidence" value="ECO:0007669"/>
    <property type="project" value="UniProtKB-KW"/>
</dbReference>